<dbReference type="Pfam" id="PF13606">
    <property type="entry name" value="Ank_3"/>
    <property type="match status" value="1"/>
</dbReference>
<dbReference type="SMART" id="SM00248">
    <property type="entry name" value="ANK"/>
    <property type="match status" value="3"/>
</dbReference>
<keyword evidence="1" id="KW-0812">Transmembrane</keyword>
<evidence type="ECO:0000313" key="3">
    <source>
        <dbReference type="Proteomes" id="UP000179807"/>
    </source>
</evidence>
<feature type="transmembrane region" description="Helical" evidence="1">
    <location>
        <begin position="387"/>
        <end position="407"/>
    </location>
</feature>
<protein>
    <recommendedName>
        <fullName evidence="4">DUF3447 domain-containing protein</fullName>
    </recommendedName>
</protein>
<dbReference type="PANTHER" id="PTHR24159:SF5">
    <property type="entry name" value="ANK_REP_REGION DOMAIN-CONTAINING PROTEIN"/>
    <property type="match status" value="1"/>
</dbReference>
<dbReference type="Proteomes" id="UP000179807">
    <property type="component" value="Unassembled WGS sequence"/>
</dbReference>
<organism evidence="2 3">
    <name type="scientific">Tritrichomonas foetus</name>
    <dbReference type="NCBI Taxonomy" id="1144522"/>
    <lineage>
        <taxon>Eukaryota</taxon>
        <taxon>Metamonada</taxon>
        <taxon>Parabasalia</taxon>
        <taxon>Tritrichomonadida</taxon>
        <taxon>Tritrichomonadidae</taxon>
        <taxon>Tritrichomonas</taxon>
    </lineage>
</organism>
<evidence type="ECO:0008006" key="4">
    <source>
        <dbReference type="Google" id="ProtNLM"/>
    </source>
</evidence>
<dbReference type="RefSeq" id="XP_068366412.1">
    <property type="nucleotide sequence ID" value="XM_068499076.1"/>
</dbReference>
<dbReference type="AlphaFoldDB" id="A0A1J4KU35"/>
<comment type="caution">
    <text evidence="2">The sequence shown here is derived from an EMBL/GenBank/DDBJ whole genome shotgun (WGS) entry which is preliminary data.</text>
</comment>
<reference evidence="2" key="1">
    <citation type="submission" date="2016-10" db="EMBL/GenBank/DDBJ databases">
        <authorList>
            <person name="Benchimol M."/>
            <person name="Almeida L.G."/>
            <person name="Vasconcelos A.T."/>
            <person name="Perreira-Neves A."/>
            <person name="Rosa I.A."/>
            <person name="Tasca T."/>
            <person name="Bogo M.R."/>
            <person name="de Souza W."/>
        </authorList>
    </citation>
    <scope>NUCLEOTIDE SEQUENCE [LARGE SCALE GENOMIC DNA]</scope>
    <source>
        <strain evidence="2">K</strain>
    </source>
</reference>
<dbReference type="PANTHER" id="PTHR24159">
    <property type="match status" value="1"/>
</dbReference>
<gene>
    <name evidence="2" type="ORF">TRFO_16592</name>
</gene>
<name>A0A1J4KU35_9EUKA</name>
<dbReference type="VEuPathDB" id="TrichDB:TRFO_16592"/>
<proteinExistence type="predicted"/>
<dbReference type="InterPro" id="IPR036770">
    <property type="entry name" value="Ankyrin_rpt-contain_sf"/>
</dbReference>
<keyword evidence="1" id="KW-0472">Membrane</keyword>
<evidence type="ECO:0000256" key="1">
    <source>
        <dbReference type="SAM" id="Phobius"/>
    </source>
</evidence>
<dbReference type="Gene3D" id="1.25.40.20">
    <property type="entry name" value="Ankyrin repeat-containing domain"/>
    <property type="match status" value="2"/>
</dbReference>
<keyword evidence="1" id="KW-1133">Transmembrane helix</keyword>
<dbReference type="EMBL" id="MLAK01000544">
    <property type="protein sequence ID" value="OHT13276.1"/>
    <property type="molecule type" value="Genomic_DNA"/>
</dbReference>
<keyword evidence="3" id="KW-1185">Reference proteome</keyword>
<sequence length="410" mass="47291">MDEKFVRKIEIRPFISNTANKRSLNFRKMSIHEVLQQNKTHIDEMIKLQSLLWNITKNNLMQTRVTIVQSKYMKSKEDMRFFLKTLISAFDCRPLLIECFNSILSLASKHIPQFLNSKELNNLTSQCNYIRLKFYELKLIDINCIIESAKKDDNTFIYFAPEIKEAMPAAFEKHVKGSLLIQENLPSDFTLHKQNRENGYNNNPISIALRNDDVSSLTALINTNNLNDTISSSIYETCSFLRLLSPRVIELAAFFGSFNSFEYLLNQGAELRPLITQFAAIGGNTKIVSLLESKGFKFNNCLDIAIEFNRKEICDLILKKTSFSVESIKVSIQSNNIEYFVLSLPKLNNINEHIDKFQRTILHYAAQYSRLDLVKILTQINGININALDIVCNLFLILFIFIINGVLTYF</sequence>
<dbReference type="SUPFAM" id="SSF48403">
    <property type="entry name" value="Ankyrin repeat"/>
    <property type="match status" value="1"/>
</dbReference>
<evidence type="ECO:0000313" key="2">
    <source>
        <dbReference type="EMBL" id="OHT13276.1"/>
    </source>
</evidence>
<dbReference type="InterPro" id="IPR002110">
    <property type="entry name" value="Ankyrin_rpt"/>
</dbReference>
<accession>A0A1J4KU35</accession>
<dbReference type="GeneID" id="94833780"/>